<proteinExistence type="predicted"/>
<dbReference type="EMBL" id="JAHHUM010001375">
    <property type="protein sequence ID" value="KAK5612564.1"/>
    <property type="molecule type" value="Genomic_DNA"/>
</dbReference>
<evidence type="ECO:0000256" key="1">
    <source>
        <dbReference type="SAM" id="MobiDB-lite"/>
    </source>
</evidence>
<gene>
    <name evidence="2" type="ORF">CRENBAI_011605</name>
</gene>
<evidence type="ECO:0000313" key="3">
    <source>
        <dbReference type="Proteomes" id="UP001311232"/>
    </source>
</evidence>
<feature type="non-terminal residue" evidence="2">
    <location>
        <position position="100"/>
    </location>
</feature>
<accession>A0AAV9RUR9</accession>
<dbReference type="AlphaFoldDB" id="A0AAV9RUR9"/>
<comment type="caution">
    <text evidence="2">The sequence shown here is derived from an EMBL/GenBank/DDBJ whole genome shotgun (WGS) entry which is preliminary data.</text>
</comment>
<organism evidence="2 3">
    <name type="scientific">Crenichthys baileyi</name>
    <name type="common">White River springfish</name>
    <dbReference type="NCBI Taxonomy" id="28760"/>
    <lineage>
        <taxon>Eukaryota</taxon>
        <taxon>Metazoa</taxon>
        <taxon>Chordata</taxon>
        <taxon>Craniata</taxon>
        <taxon>Vertebrata</taxon>
        <taxon>Euteleostomi</taxon>
        <taxon>Actinopterygii</taxon>
        <taxon>Neopterygii</taxon>
        <taxon>Teleostei</taxon>
        <taxon>Neoteleostei</taxon>
        <taxon>Acanthomorphata</taxon>
        <taxon>Ovalentaria</taxon>
        <taxon>Atherinomorphae</taxon>
        <taxon>Cyprinodontiformes</taxon>
        <taxon>Goodeidae</taxon>
        <taxon>Crenichthys</taxon>
    </lineage>
</organism>
<name>A0AAV9RUR9_9TELE</name>
<feature type="region of interest" description="Disordered" evidence="1">
    <location>
        <begin position="66"/>
        <end position="100"/>
    </location>
</feature>
<dbReference type="Proteomes" id="UP001311232">
    <property type="component" value="Unassembled WGS sequence"/>
</dbReference>
<feature type="compositionally biased region" description="Basic and acidic residues" evidence="1">
    <location>
        <begin position="82"/>
        <end position="100"/>
    </location>
</feature>
<reference evidence="2 3" key="1">
    <citation type="submission" date="2021-06" db="EMBL/GenBank/DDBJ databases">
        <authorList>
            <person name="Palmer J.M."/>
        </authorList>
    </citation>
    <scope>NUCLEOTIDE SEQUENCE [LARGE SCALE GENOMIC DNA]</scope>
    <source>
        <strain evidence="2 3">MEX-2019</strain>
        <tissue evidence="2">Muscle</tissue>
    </source>
</reference>
<protein>
    <submittedName>
        <fullName evidence="2">Uncharacterized protein</fullName>
    </submittedName>
</protein>
<sequence>MKGVIKVQALLDFSSLRSTEANCFPESSHQRPLSLKTPSGAVFPSLKEGQRDRITVATAVTCTSAGQAAERAAPPYSSGENKLVDPSKRLQENICSRHDE</sequence>
<keyword evidence="3" id="KW-1185">Reference proteome</keyword>
<evidence type="ECO:0000313" key="2">
    <source>
        <dbReference type="EMBL" id="KAK5612564.1"/>
    </source>
</evidence>